<dbReference type="PANTHER" id="PTHR31458">
    <property type="entry name" value="POLYGALACTURONASE 1 BETA-LIKE PROTEIN 2"/>
    <property type="match status" value="1"/>
</dbReference>
<keyword evidence="3" id="KW-0134">Cell wall</keyword>
<evidence type="ECO:0000256" key="1">
    <source>
        <dbReference type="ARBA" id="ARBA00004191"/>
    </source>
</evidence>
<organism evidence="9 10">
    <name type="scientific">Centaurea solstitialis</name>
    <name type="common">yellow star-thistle</name>
    <dbReference type="NCBI Taxonomy" id="347529"/>
    <lineage>
        <taxon>Eukaryota</taxon>
        <taxon>Viridiplantae</taxon>
        <taxon>Streptophyta</taxon>
        <taxon>Embryophyta</taxon>
        <taxon>Tracheophyta</taxon>
        <taxon>Spermatophyta</taxon>
        <taxon>Magnoliopsida</taxon>
        <taxon>eudicotyledons</taxon>
        <taxon>Gunneridae</taxon>
        <taxon>Pentapetalae</taxon>
        <taxon>asterids</taxon>
        <taxon>campanulids</taxon>
        <taxon>Asterales</taxon>
        <taxon>Asteraceae</taxon>
        <taxon>Carduoideae</taxon>
        <taxon>Cardueae</taxon>
        <taxon>Centaureinae</taxon>
        <taxon>Centaurea</taxon>
    </lineage>
</organism>
<protein>
    <recommendedName>
        <fullName evidence="8">BURP domain-containing protein</fullName>
    </recommendedName>
</protein>
<evidence type="ECO:0000313" key="9">
    <source>
        <dbReference type="EMBL" id="KAJ9567935.1"/>
    </source>
</evidence>
<sequence length="203" mass="22427">MSYRHVTWSPGHGAFVALGSGPGRIEVCHWIFENDMTLDHKGLLMIKIVLGSATHKPTTLELAKSAQHQIRASIIEVLPEVLLEVYTRTFTVGQRFLSGNGGAYTTYPLGVLEEDATKGDINNDTNTVNCDDQKAVWMNDRKTRNVQTDDPNDESDCFTVWEWGGLGRGPQSPSPSPSPHRHPRPFPIPTGEFNHISIPVPNG</sequence>
<dbReference type="PROSITE" id="PS51277">
    <property type="entry name" value="BURP"/>
    <property type="match status" value="1"/>
</dbReference>
<keyword evidence="3" id="KW-0964">Secreted</keyword>
<accession>A0AA38WU09</accession>
<evidence type="ECO:0000256" key="3">
    <source>
        <dbReference type="ARBA" id="ARBA00022512"/>
    </source>
</evidence>
<evidence type="ECO:0000313" key="10">
    <source>
        <dbReference type="Proteomes" id="UP001172457"/>
    </source>
</evidence>
<name>A0AA38WU09_9ASTR</name>
<evidence type="ECO:0000256" key="6">
    <source>
        <dbReference type="ARBA" id="ARBA00023180"/>
    </source>
</evidence>
<keyword evidence="5" id="KW-0732">Signal</keyword>
<comment type="subcellular location">
    <subcellularLocation>
        <location evidence="1">Secreted</location>
        <location evidence="1">Cell wall</location>
    </subcellularLocation>
    <subcellularLocation>
        <location evidence="2">Secreted</location>
        <location evidence="2">Extracellular space</location>
        <location evidence="2">Apoplast</location>
    </subcellularLocation>
</comment>
<dbReference type="EMBL" id="JARYMX010000001">
    <property type="protein sequence ID" value="KAJ9567935.1"/>
    <property type="molecule type" value="Genomic_DNA"/>
</dbReference>
<evidence type="ECO:0000259" key="8">
    <source>
        <dbReference type="PROSITE" id="PS51277"/>
    </source>
</evidence>
<keyword evidence="4" id="KW-0052">Apoplast</keyword>
<evidence type="ECO:0000256" key="2">
    <source>
        <dbReference type="ARBA" id="ARBA00004271"/>
    </source>
</evidence>
<reference evidence="9" key="1">
    <citation type="submission" date="2023-03" db="EMBL/GenBank/DDBJ databases">
        <title>Chromosome-scale reference genome and RAD-based genetic map of yellow starthistle (Centaurea solstitialis) reveal putative structural variation and QTLs associated with invader traits.</title>
        <authorList>
            <person name="Reatini B."/>
            <person name="Cang F.A."/>
            <person name="Jiang Q."/>
            <person name="Mckibben M.T.W."/>
            <person name="Barker M.S."/>
            <person name="Rieseberg L.H."/>
            <person name="Dlugosch K.M."/>
        </authorList>
    </citation>
    <scope>NUCLEOTIDE SEQUENCE</scope>
    <source>
        <strain evidence="9">CAN-66</strain>
        <tissue evidence="9">Leaf</tissue>
    </source>
</reference>
<evidence type="ECO:0000256" key="7">
    <source>
        <dbReference type="SAM" id="MobiDB-lite"/>
    </source>
</evidence>
<proteinExistence type="predicted"/>
<dbReference type="PANTHER" id="PTHR31458:SF2">
    <property type="entry name" value="POLYGALACTURONASE 1 BETA-LIKE PROTEIN 2"/>
    <property type="match status" value="1"/>
</dbReference>
<feature type="domain" description="BURP" evidence="8">
    <location>
        <begin position="1"/>
        <end position="41"/>
    </location>
</feature>
<dbReference type="AlphaFoldDB" id="A0AA38WU09"/>
<dbReference type="GO" id="GO:0048046">
    <property type="term" value="C:apoplast"/>
    <property type="evidence" value="ECO:0007669"/>
    <property type="project" value="UniProtKB-SubCell"/>
</dbReference>
<evidence type="ECO:0000256" key="5">
    <source>
        <dbReference type="ARBA" id="ARBA00022729"/>
    </source>
</evidence>
<feature type="region of interest" description="Disordered" evidence="7">
    <location>
        <begin position="162"/>
        <end position="203"/>
    </location>
</feature>
<gene>
    <name evidence="9" type="ORF">OSB04_003901</name>
</gene>
<dbReference type="InterPro" id="IPR004873">
    <property type="entry name" value="BURP_dom"/>
</dbReference>
<keyword evidence="6" id="KW-0325">Glycoprotein</keyword>
<dbReference type="InterPro" id="IPR051897">
    <property type="entry name" value="PG-associated_BURP"/>
</dbReference>
<evidence type="ECO:0000256" key="4">
    <source>
        <dbReference type="ARBA" id="ARBA00022523"/>
    </source>
</evidence>
<dbReference type="Proteomes" id="UP001172457">
    <property type="component" value="Chromosome 1"/>
</dbReference>
<comment type="caution">
    <text evidence="9">The sequence shown here is derived from an EMBL/GenBank/DDBJ whole genome shotgun (WGS) entry which is preliminary data.</text>
</comment>
<keyword evidence="10" id="KW-1185">Reference proteome</keyword>